<dbReference type="Pfam" id="PF13676">
    <property type="entry name" value="TIR_2"/>
    <property type="match status" value="1"/>
</dbReference>
<keyword evidence="2" id="KW-0675">Receptor</keyword>
<dbReference type="EMBL" id="JBHUOG010000002">
    <property type="protein sequence ID" value="MFD2796363.1"/>
    <property type="molecule type" value="Genomic_DNA"/>
</dbReference>
<sequence>MRDGSSIHVARFNAAQFRAQVRAAEQKARAAQRQAVRRVQTEFDRVDRENQRRVNEYNRQARRQVDAHNRQITQVNAHNRQVNTQNRQADARNRTAVTELNRRLRSGGSSGPTYTPSERVLADRVQERVAALPERDHDAFLSYARIDGHNVGTALYAALTALGVDVWFDEVAIKPGVSQSRQMDVGVRSARCGIALLTPAYLAGRFWTERELGALLHKPTLIPVLDNVTFDEVAEYSGFLPDLAGFETARDSVEVIAEKIAAAVLPPTVD</sequence>
<dbReference type="RefSeq" id="WP_377187810.1">
    <property type="nucleotide sequence ID" value="NZ_JBHUOG010000002.1"/>
</dbReference>
<organism evidence="2 3">
    <name type="scientific">Promicromonospora vindobonensis</name>
    <dbReference type="NCBI Taxonomy" id="195748"/>
    <lineage>
        <taxon>Bacteria</taxon>
        <taxon>Bacillati</taxon>
        <taxon>Actinomycetota</taxon>
        <taxon>Actinomycetes</taxon>
        <taxon>Micrococcales</taxon>
        <taxon>Promicromonosporaceae</taxon>
        <taxon>Promicromonospora</taxon>
    </lineage>
</organism>
<dbReference type="Gene3D" id="3.40.50.10140">
    <property type="entry name" value="Toll/interleukin-1 receptor homology (TIR) domain"/>
    <property type="match status" value="1"/>
</dbReference>
<name>A0ABW5VXJ7_9MICO</name>
<evidence type="ECO:0000259" key="1">
    <source>
        <dbReference type="PROSITE" id="PS50104"/>
    </source>
</evidence>
<protein>
    <submittedName>
        <fullName evidence="2">Toll/interleukin-1 receptor domain-containing protein</fullName>
    </submittedName>
</protein>
<gene>
    <name evidence="2" type="ORF">ACFS27_22575</name>
</gene>
<keyword evidence="3" id="KW-1185">Reference proteome</keyword>
<dbReference type="PROSITE" id="PS50104">
    <property type="entry name" value="TIR"/>
    <property type="match status" value="1"/>
</dbReference>
<comment type="caution">
    <text evidence="2">The sequence shown here is derived from an EMBL/GenBank/DDBJ whole genome shotgun (WGS) entry which is preliminary data.</text>
</comment>
<dbReference type="SUPFAM" id="SSF52200">
    <property type="entry name" value="Toll/Interleukin receptor TIR domain"/>
    <property type="match status" value="1"/>
</dbReference>
<feature type="domain" description="TIR" evidence="1">
    <location>
        <begin position="135"/>
        <end position="264"/>
    </location>
</feature>
<proteinExistence type="predicted"/>
<evidence type="ECO:0000313" key="3">
    <source>
        <dbReference type="Proteomes" id="UP001597479"/>
    </source>
</evidence>
<reference evidence="3" key="1">
    <citation type="journal article" date="2019" name="Int. J. Syst. Evol. Microbiol.">
        <title>The Global Catalogue of Microorganisms (GCM) 10K type strain sequencing project: providing services to taxonomists for standard genome sequencing and annotation.</title>
        <authorList>
            <consortium name="The Broad Institute Genomics Platform"/>
            <consortium name="The Broad Institute Genome Sequencing Center for Infectious Disease"/>
            <person name="Wu L."/>
            <person name="Ma J."/>
        </authorList>
    </citation>
    <scope>NUCLEOTIDE SEQUENCE [LARGE SCALE GENOMIC DNA]</scope>
    <source>
        <strain evidence="3">CCM 7044</strain>
    </source>
</reference>
<dbReference type="InterPro" id="IPR000157">
    <property type="entry name" value="TIR_dom"/>
</dbReference>
<dbReference type="InterPro" id="IPR035897">
    <property type="entry name" value="Toll_tir_struct_dom_sf"/>
</dbReference>
<evidence type="ECO:0000313" key="2">
    <source>
        <dbReference type="EMBL" id="MFD2796363.1"/>
    </source>
</evidence>
<dbReference type="Proteomes" id="UP001597479">
    <property type="component" value="Unassembled WGS sequence"/>
</dbReference>
<accession>A0ABW5VXJ7</accession>